<keyword evidence="2" id="KW-0732">Signal</keyword>
<feature type="signal peptide" evidence="2">
    <location>
        <begin position="1"/>
        <end position="22"/>
    </location>
</feature>
<dbReference type="Proteomes" id="UP001164305">
    <property type="component" value="Chromosome"/>
</dbReference>
<accession>A0ABY6G0S4</accession>
<sequence length="193" mass="19805">MITTIRSIRSAAVLGLGGTAIAISLAACGGGGTVTADETTSAAAETTSASESATESESAEPSATESETESAAPATSEAAAPVTEDDLNAAKQNWIDFYTAVGNKDYEGACRLVVLPGSKQPMTDDLVKQCAEGASSDPNVDQISPELAAQVTPDLLEARDNGDGTIMVSIQGQDMPYPNIKGDDGKWYLEAQL</sequence>
<name>A0ABY6G0S4_9MICO</name>
<protein>
    <recommendedName>
        <fullName evidence="5">DUF4878 domain-containing protein</fullName>
    </recommendedName>
</protein>
<dbReference type="EMBL" id="CP107020">
    <property type="protein sequence ID" value="UYG16264.1"/>
    <property type="molecule type" value="Genomic_DNA"/>
</dbReference>
<evidence type="ECO:0000256" key="1">
    <source>
        <dbReference type="SAM" id="MobiDB-lite"/>
    </source>
</evidence>
<reference evidence="3" key="1">
    <citation type="submission" date="2022-10" db="EMBL/GenBank/DDBJ databases">
        <title>Whole-Genome Sequencing of Brachybacterium huguangmaarense BRM-3, Isolated from Betula schmidtii.</title>
        <authorList>
            <person name="Haam D."/>
        </authorList>
    </citation>
    <scope>NUCLEOTIDE SEQUENCE</scope>
    <source>
        <strain evidence="3">BRM-3</strain>
    </source>
</reference>
<gene>
    <name evidence="3" type="ORF">BRM3_11680</name>
</gene>
<evidence type="ECO:0000313" key="4">
    <source>
        <dbReference type="Proteomes" id="UP001164305"/>
    </source>
</evidence>
<dbReference type="RefSeq" id="WP_263593477.1">
    <property type="nucleotide sequence ID" value="NZ_CP107020.1"/>
</dbReference>
<dbReference type="PROSITE" id="PS51257">
    <property type="entry name" value="PROKAR_LIPOPROTEIN"/>
    <property type="match status" value="1"/>
</dbReference>
<keyword evidence="4" id="KW-1185">Reference proteome</keyword>
<evidence type="ECO:0000313" key="3">
    <source>
        <dbReference type="EMBL" id="UYG16264.1"/>
    </source>
</evidence>
<proteinExistence type="predicted"/>
<evidence type="ECO:0008006" key="5">
    <source>
        <dbReference type="Google" id="ProtNLM"/>
    </source>
</evidence>
<feature type="chain" id="PRO_5046368749" description="DUF4878 domain-containing protein" evidence="2">
    <location>
        <begin position="23"/>
        <end position="193"/>
    </location>
</feature>
<feature type="region of interest" description="Disordered" evidence="1">
    <location>
        <begin position="35"/>
        <end position="81"/>
    </location>
</feature>
<organism evidence="3 4">
    <name type="scientific">Brachybacterium huguangmaarense</name>
    <dbReference type="NCBI Taxonomy" id="1652028"/>
    <lineage>
        <taxon>Bacteria</taxon>
        <taxon>Bacillati</taxon>
        <taxon>Actinomycetota</taxon>
        <taxon>Actinomycetes</taxon>
        <taxon>Micrococcales</taxon>
        <taxon>Dermabacteraceae</taxon>
        <taxon>Brachybacterium</taxon>
    </lineage>
</organism>
<evidence type="ECO:0000256" key="2">
    <source>
        <dbReference type="SAM" id="SignalP"/>
    </source>
</evidence>